<dbReference type="EMBL" id="QSTP01000001">
    <property type="protein sequence ID" value="RGM75358.1"/>
    <property type="molecule type" value="Genomic_DNA"/>
</dbReference>
<feature type="domain" description="HD" evidence="1">
    <location>
        <begin position="38"/>
        <end position="145"/>
    </location>
</feature>
<protein>
    <submittedName>
        <fullName evidence="2">HD domain-containing protein</fullName>
    </submittedName>
</protein>
<dbReference type="InterPro" id="IPR003607">
    <property type="entry name" value="HD/PDEase_dom"/>
</dbReference>
<proteinExistence type="predicted"/>
<name>A0A3E4YKT2_9FIRM</name>
<accession>A0A3E4YKT2</accession>
<dbReference type="Proteomes" id="UP000260758">
    <property type="component" value="Unassembled WGS sequence"/>
</dbReference>
<evidence type="ECO:0000313" key="2">
    <source>
        <dbReference type="EMBL" id="RGM75358.1"/>
    </source>
</evidence>
<dbReference type="NCBIfam" id="TIGR00277">
    <property type="entry name" value="HDIG"/>
    <property type="match status" value="1"/>
</dbReference>
<organism evidence="2 3">
    <name type="scientific">Agathobacter rectalis</name>
    <dbReference type="NCBI Taxonomy" id="39491"/>
    <lineage>
        <taxon>Bacteria</taxon>
        <taxon>Bacillati</taxon>
        <taxon>Bacillota</taxon>
        <taxon>Clostridia</taxon>
        <taxon>Lachnospirales</taxon>
        <taxon>Lachnospiraceae</taxon>
        <taxon>Agathobacter</taxon>
    </lineage>
</organism>
<sequence>MKILIKDFLTAQKNITQYTNIPIVASMNNYIQHRNVTTLQHCINVAIISIIIVKYFSLKVNENELIEGAILHDFYLYDWHDGRIRDEGLHGFSHPKVAVKNAKKYLDINENVENIIESHMFPLTITKIPKSKEAFIVSLADKICAVKENLNFNVYKVKKQKK</sequence>
<dbReference type="Pfam" id="PF01966">
    <property type="entry name" value="HD"/>
    <property type="match status" value="1"/>
</dbReference>
<reference evidence="2 3" key="1">
    <citation type="submission" date="2018-08" db="EMBL/GenBank/DDBJ databases">
        <title>A genome reference for cultivated species of the human gut microbiota.</title>
        <authorList>
            <person name="Zou Y."/>
            <person name="Xue W."/>
            <person name="Luo G."/>
        </authorList>
    </citation>
    <scope>NUCLEOTIDE SEQUENCE [LARGE SCALE GENOMIC DNA]</scope>
    <source>
        <strain evidence="2 3">OM07-13</strain>
    </source>
</reference>
<dbReference type="Gene3D" id="1.10.3210.10">
    <property type="entry name" value="Hypothetical protein af1432"/>
    <property type="match status" value="1"/>
</dbReference>
<comment type="caution">
    <text evidence="2">The sequence shown here is derived from an EMBL/GenBank/DDBJ whole genome shotgun (WGS) entry which is preliminary data.</text>
</comment>
<dbReference type="AlphaFoldDB" id="A0A3E4YKT2"/>
<dbReference type="SUPFAM" id="SSF109604">
    <property type="entry name" value="HD-domain/PDEase-like"/>
    <property type="match status" value="1"/>
</dbReference>
<dbReference type="InterPro" id="IPR006675">
    <property type="entry name" value="HDIG_dom"/>
</dbReference>
<dbReference type="RefSeq" id="WP_117718116.1">
    <property type="nucleotide sequence ID" value="NZ_QSTP01000001.1"/>
</dbReference>
<gene>
    <name evidence="2" type="ORF">DXB99_02200</name>
</gene>
<evidence type="ECO:0000313" key="3">
    <source>
        <dbReference type="Proteomes" id="UP000260758"/>
    </source>
</evidence>
<dbReference type="InterPro" id="IPR006674">
    <property type="entry name" value="HD_domain"/>
</dbReference>
<dbReference type="CDD" id="cd00077">
    <property type="entry name" value="HDc"/>
    <property type="match status" value="1"/>
</dbReference>
<evidence type="ECO:0000259" key="1">
    <source>
        <dbReference type="Pfam" id="PF01966"/>
    </source>
</evidence>